<comment type="caution">
    <text evidence="12">The sequence shown here is derived from an EMBL/GenBank/DDBJ whole genome shotgun (WGS) entry which is preliminary data.</text>
</comment>
<protein>
    <recommendedName>
        <fullName evidence="7">Acyl-CoA dehydrogenase</fullName>
    </recommendedName>
</protein>
<keyword evidence="4 8" id="KW-0274">FAD</keyword>
<dbReference type="Gene3D" id="2.40.110.10">
    <property type="entry name" value="Butyryl-CoA Dehydrogenase, subunit A, domain 2"/>
    <property type="match status" value="1"/>
</dbReference>
<evidence type="ECO:0000313" key="13">
    <source>
        <dbReference type="Proteomes" id="UP000557217"/>
    </source>
</evidence>
<keyword evidence="5 8" id="KW-0560">Oxidoreductase</keyword>
<dbReference type="InterPro" id="IPR009100">
    <property type="entry name" value="AcylCoA_DH/oxidase_NM_dom_sf"/>
</dbReference>
<dbReference type="FunFam" id="1.20.140.10:FF:000004">
    <property type="entry name" value="Acyl-CoA dehydrogenase FadE25"/>
    <property type="match status" value="1"/>
</dbReference>
<dbReference type="PANTHER" id="PTHR43884">
    <property type="entry name" value="ACYL-COA DEHYDROGENASE"/>
    <property type="match status" value="1"/>
</dbReference>
<dbReference type="Pfam" id="PF02771">
    <property type="entry name" value="Acyl-CoA_dh_N"/>
    <property type="match status" value="1"/>
</dbReference>
<dbReference type="InterPro" id="IPR046373">
    <property type="entry name" value="Acyl-CoA_Oxase/DH_mid-dom_sf"/>
</dbReference>
<keyword evidence="3 8" id="KW-0285">Flavoprotein</keyword>
<evidence type="ECO:0000256" key="3">
    <source>
        <dbReference type="ARBA" id="ARBA00022630"/>
    </source>
</evidence>
<evidence type="ECO:0000256" key="7">
    <source>
        <dbReference type="ARBA" id="ARBA00067585"/>
    </source>
</evidence>
<dbReference type="Pfam" id="PF02770">
    <property type="entry name" value="Acyl-CoA_dh_M"/>
    <property type="match status" value="1"/>
</dbReference>
<dbReference type="CDD" id="cd01158">
    <property type="entry name" value="SCAD_SBCAD"/>
    <property type="match status" value="1"/>
</dbReference>
<proteinExistence type="inferred from homology"/>
<evidence type="ECO:0000256" key="4">
    <source>
        <dbReference type="ARBA" id="ARBA00022827"/>
    </source>
</evidence>
<dbReference type="AlphaFoldDB" id="A0A840PVQ9"/>
<evidence type="ECO:0000256" key="6">
    <source>
        <dbReference type="ARBA" id="ARBA00052546"/>
    </source>
</evidence>
<dbReference type="RefSeq" id="WP_016837274.1">
    <property type="nucleotide sequence ID" value="NZ_AP018335.1"/>
</dbReference>
<dbReference type="PIRSF" id="PIRSF016578">
    <property type="entry name" value="HsaA"/>
    <property type="match status" value="1"/>
</dbReference>
<dbReference type="FunFam" id="2.40.110.10:FF:000001">
    <property type="entry name" value="Acyl-CoA dehydrogenase, mitochondrial"/>
    <property type="match status" value="1"/>
</dbReference>
<dbReference type="InterPro" id="IPR006089">
    <property type="entry name" value="Acyl-CoA_DH_CS"/>
</dbReference>
<evidence type="ECO:0000259" key="9">
    <source>
        <dbReference type="Pfam" id="PF00441"/>
    </source>
</evidence>
<dbReference type="EMBL" id="JACHGZ010000034">
    <property type="protein sequence ID" value="MBB5150013.1"/>
    <property type="molecule type" value="Genomic_DNA"/>
</dbReference>
<sequence length="376" mass="40913">MNLNFTEEQLMMRDMVRDFAQNEIAPFVEKMEAGEFPRPILNKMAELGLMGITVPEEYGGSGMDFISYIIAINELSKVSAVIGVILSVHTSVGTNPILYFGNEEQKQKYVPKLAKGEYLGAFCLTEPSAGSDAASLKTRAVKKGDKYIINGSKIFITNGGEADVYIVFAKTDPEKGSRGVTAFIVEKDTPGLIIGKDEKKMGLHGSRTVELSFENMEVPEANRLGEEGEGFKIAMANLDVGRIGIAAQALGIAEAALDAAVKYAGERQQFGKPIIANQGIGFKLADMATAVESARLLVYRAADLRSKGLPCGKEASMAKLFASQTAREVAIEAVQVFGGYGYTKEYPVERYFRDAKITEIYEGTSEIQRIVISKHL</sequence>
<comment type="similarity">
    <text evidence="2 8">Belongs to the acyl-CoA dehydrogenase family.</text>
</comment>
<comment type="cofactor">
    <cofactor evidence="1 8">
        <name>FAD</name>
        <dbReference type="ChEBI" id="CHEBI:57692"/>
    </cofactor>
</comment>
<feature type="domain" description="Acyl-CoA dehydrogenase/oxidase N-terminal" evidence="11">
    <location>
        <begin position="6"/>
        <end position="117"/>
    </location>
</feature>
<dbReference type="Gene3D" id="1.20.140.10">
    <property type="entry name" value="Butyryl-CoA Dehydrogenase, subunit A, domain 3"/>
    <property type="match status" value="1"/>
</dbReference>
<dbReference type="GO" id="GO:0050660">
    <property type="term" value="F:flavin adenine dinucleotide binding"/>
    <property type="evidence" value="ECO:0007669"/>
    <property type="project" value="InterPro"/>
</dbReference>
<dbReference type="Pfam" id="PF00441">
    <property type="entry name" value="Acyl-CoA_dh_1"/>
    <property type="match status" value="1"/>
</dbReference>
<dbReference type="PROSITE" id="PS00072">
    <property type="entry name" value="ACYL_COA_DH_1"/>
    <property type="match status" value="1"/>
</dbReference>
<dbReference type="InterPro" id="IPR006091">
    <property type="entry name" value="Acyl-CoA_Oxase/DH_mid-dom"/>
</dbReference>
<feature type="domain" description="Acyl-CoA oxidase/dehydrogenase middle" evidence="10">
    <location>
        <begin position="121"/>
        <end position="216"/>
    </location>
</feature>
<dbReference type="SUPFAM" id="SSF56645">
    <property type="entry name" value="Acyl-CoA dehydrogenase NM domain-like"/>
    <property type="match status" value="1"/>
</dbReference>
<dbReference type="PANTHER" id="PTHR43884:SF12">
    <property type="entry name" value="ISOVALERYL-COA DEHYDROGENASE, MITOCHONDRIAL-RELATED"/>
    <property type="match status" value="1"/>
</dbReference>
<dbReference type="Proteomes" id="UP000557217">
    <property type="component" value="Unassembled WGS sequence"/>
</dbReference>
<evidence type="ECO:0000256" key="5">
    <source>
        <dbReference type="ARBA" id="ARBA00023002"/>
    </source>
</evidence>
<dbReference type="SUPFAM" id="SSF47203">
    <property type="entry name" value="Acyl-CoA dehydrogenase C-terminal domain-like"/>
    <property type="match status" value="1"/>
</dbReference>
<reference evidence="12 13" key="1">
    <citation type="submission" date="2020-08" db="EMBL/GenBank/DDBJ databases">
        <title>Genomic Encyclopedia of Type Strains, Phase IV (KMG-IV): sequencing the most valuable type-strain genomes for metagenomic binning, comparative biology and taxonomic classification.</title>
        <authorList>
            <person name="Goeker M."/>
        </authorList>
    </citation>
    <scope>NUCLEOTIDE SEQUENCE [LARGE SCALE GENOMIC DNA]</scope>
    <source>
        <strain evidence="12 13">DSM 10633</strain>
    </source>
</reference>
<evidence type="ECO:0000259" key="10">
    <source>
        <dbReference type="Pfam" id="PF02770"/>
    </source>
</evidence>
<organism evidence="12 13">
    <name type="scientific">Ureibacillus thermosphaericus</name>
    <dbReference type="NCBI Taxonomy" id="51173"/>
    <lineage>
        <taxon>Bacteria</taxon>
        <taxon>Bacillati</taxon>
        <taxon>Bacillota</taxon>
        <taxon>Bacilli</taxon>
        <taxon>Bacillales</taxon>
        <taxon>Caryophanaceae</taxon>
        <taxon>Ureibacillus</taxon>
    </lineage>
</organism>
<evidence type="ECO:0000256" key="2">
    <source>
        <dbReference type="ARBA" id="ARBA00009347"/>
    </source>
</evidence>
<feature type="domain" description="Acyl-CoA dehydrogenase/oxidase C-terminal" evidence="9">
    <location>
        <begin position="228"/>
        <end position="376"/>
    </location>
</feature>
<evidence type="ECO:0000313" key="12">
    <source>
        <dbReference type="EMBL" id="MBB5150013.1"/>
    </source>
</evidence>
<comment type="catalytic activity">
    <reaction evidence="6">
        <text>a 2,3-saturated acyl-CoA + A = a 2,3-dehydroacyl-CoA + AH2</text>
        <dbReference type="Rhea" id="RHEA:48608"/>
        <dbReference type="ChEBI" id="CHEBI:13193"/>
        <dbReference type="ChEBI" id="CHEBI:17499"/>
        <dbReference type="ChEBI" id="CHEBI:60015"/>
        <dbReference type="ChEBI" id="CHEBI:65111"/>
    </reaction>
</comment>
<dbReference type="InterPro" id="IPR009075">
    <property type="entry name" value="AcylCo_DH/oxidase_C"/>
</dbReference>
<accession>A0A840PVQ9</accession>
<dbReference type="InterPro" id="IPR013786">
    <property type="entry name" value="AcylCoA_DH/ox_N"/>
</dbReference>
<evidence type="ECO:0000259" key="11">
    <source>
        <dbReference type="Pfam" id="PF02771"/>
    </source>
</evidence>
<evidence type="ECO:0000256" key="8">
    <source>
        <dbReference type="RuleBase" id="RU362125"/>
    </source>
</evidence>
<dbReference type="InterPro" id="IPR036250">
    <property type="entry name" value="AcylCo_DH-like_C"/>
</dbReference>
<dbReference type="GO" id="GO:0003995">
    <property type="term" value="F:acyl-CoA dehydrogenase activity"/>
    <property type="evidence" value="ECO:0007669"/>
    <property type="project" value="InterPro"/>
</dbReference>
<dbReference type="InterPro" id="IPR037069">
    <property type="entry name" value="AcylCoA_DH/ox_N_sf"/>
</dbReference>
<keyword evidence="13" id="KW-1185">Reference proteome</keyword>
<gene>
    <name evidence="12" type="ORF">HNR36_002412</name>
</gene>
<evidence type="ECO:0000256" key="1">
    <source>
        <dbReference type="ARBA" id="ARBA00001974"/>
    </source>
</evidence>
<dbReference type="Gene3D" id="1.10.540.10">
    <property type="entry name" value="Acyl-CoA dehydrogenase/oxidase, N-terminal domain"/>
    <property type="match status" value="1"/>
</dbReference>
<dbReference type="PROSITE" id="PS00073">
    <property type="entry name" value="ACYL_COA_DH_2"/>
    <property type="match status" value="1"/>
</dbReference>
<dbReference type="FunFam" id="1.10.540.10:FF:000002">
    <property type="entry name" value="Acyl-CoA dehydrogenase FadE19"/>
    <property type="match status" value="1"/>
</dbReference>
<name>A0A840PVQ9_URETH</name>